<evidence type="ECO:0008006" key="3">
    <source>
        <dbReference type="Google" id="ProtNLM"/>
    </source>
</evidence>
<evidence type="ECO:0000313" key="1">
    <source>
        <dbReference type="EMBL" id="OKH44099.1"/>
    </source>
</evidence>
<dbReference type="Proteomes" id="UP000185557">
    <property type="component" value="Unassembled WGS sequence"/>
</dbReference>
<name>A0A1U7IYY9_9CYAN</name>
<comment type="caution">
    <text evidence="1">The sequence shown here is derived from an EMBL/GenBank/DDBJ whole genome shotgun (WGS) entry which is preliminary data.</text>
</comment>
<dbReference type="AlphaFoldDB" id="A0A1U7IYY9"/>
<dbReference type="InterPro" id="IPR017642">
    <property type="entry name" value="DNA_S_mod_DndB"/>
</dbReference>
<evidence type="ECO:0000313" key="2">
    <source>
        <dbReference type="Proteomes" id="UP000185557"/>
    </source>
</evidence>
<proteinExistence type="predicted"/>
<dbReference type="InterPro" id="IPR017601">
    <property type="entry name" value="DGQHR-contain_dom"/>
</dbReference>
<organism evidence="1 2">
    <name type="scientific">Phormidium tenue NIES-30</name>
    <dbReference type="NCBI Taxonomy" id="549789"/>
    <lineage>
        <taxon>Bacteria</taxon>
        <taxon>Bacillati</taxon>
        <taxon>Cyanobacteriota</taxon>
        <taxon>Cyanophyceae</taxon>
        <taxon>Oscillatoriophycideae</taxon>
        <taxon>Oscillatoriales</taxon>
        <taxon>Oscillatoriaceae</taxon>
        <taxon>Phormidium</taxon>
    </lineage>
</organism>
<dbReference type="STRING" id="549789.NIES30_23510"/>
<dbReference type="Pfam" id="PF14072">
    <property type="entry name" value="DndB"/>
    <property type="match status" value="1"/>
</dbReference>
<keyword evidence="2" id="KW-1185">Reference proteome</keyword>
<accession>A0A1U7IYY9</accession>
<sequence>MVMELLLQAVPVKRGLKRNQKSYVATLSFGDVVRLMEDERLYVPNEPDLADFAQRKLNPVRVNNIAKYILDTYQDGSTFFPAICLNIQPDPIYRNGTIVLPYDSTSLRLTDGQHRCCGIHKAIKLLQEEGAPELAEVSRLELGALVYAALPLELERQAFRDQNLLAQRPGKSLAHLFDMRSPEVTIAKELCKRVPQFRSNIETVENGLGKHNPKLMTLSTLVTATQHMYLRLSAEDPLESRIDWAMTFWAAAASALPDNPWRVLSKAERKQQREDSIVRAAIG</sequence>
<protein>
    <recommendedName>
        <fullName evidence="3">DGQHR domain-containing protein</fullName>
    </recommendedName>
</protein>
<dbReference type="EMBL" id="MRCG01000026">
    <property type="protein sequence ID" value="OKH44099.1"/>
    <property type="molecule type" value="Genomic_DNA"/>
</dbReference>
<reference evidence="1 2" key="1">
    <citation type="submission" date="2016-11" db="EMBL/GenBank/DDBJ databases">
        <title>Draft Genome Sequences of Nine Cyanobacterial Strains from Diverse Habitats.</title>
        <authorList>
            <person name="Zhu T."/>
            <person name="Hou S."/>
            <person name="Lu X."/>
            <person name="Hess W.R."/>
        </authorList>
    </citation>
    <scope>NUCLEOTIDE SEQUENCE [LARGE SCALE GENOMIC DNA]</scope>
    <source>
        <strain evidence="1 2">NIES-30</strain>
    </source>
</reference>
<gene>
    <name evidence="1" type="ORF">NIES30_23510</name>
</gene>
<dbReference type="NCBIfam" id="TIGR03187">
    <property type="entry name" value="DGQHR"/>
    <property type="match status" value="1"/>
</dbReference>